<dbReference type="Gene3D" id="3.20.20.150">
    <property type="entry name" value="Divalent-metal-dependent TIM barrel enzymes"/>
    <property type="match status" value="1"/>
</dbReference>
<dbReference type="EMBL" id="UAVW01000018">
    <property type="protein sequence ID" value="SQB15528.1"/>
    <property type="molecule type" value="Genomic_DNA"/>
</dbReference>
<keyword evidence="2" id="KW-0413">Isomerase</keyword>
<dbReference type="InterPro" id="IPR050312">
    <property type="entry name" value="IolE/XylAMocC-like"/>
</dbReference>
<dbReference type="Pfam" id="PF01261">
    <property type="entry name" value="AP_endonuc_2"/>
    <property type="match status" value="1"/>
</dbReference>
<keyword evidence="3" id="KW-1185">Reference proteome</keyword>
<protein>
    <submittedName>
        <fullName evidence="2">Sugar phosphate isomerases/epimerases</fullName>
    </submittedName>
</protein>
<accession>A0A2X2UGV9</accession>
<evidence type="ECO:0000313" key="3">
    <source>
        <dbReference type="Proteomes" id="UP000251853"/>
    </source>
</evidence>
<dbReference type="RefSeq" id="WP_112482933.1">
    <property type="nucleotide sequence ID" value="NZ_CAUDZF010000027.1"/>
</dbReference>
<dbReference type="AlphaFoldDB" id="A0A2X2UGV9"/>
<proteinExistence type="predicted"/>
<evidence type="ECO:0000313" key="2">
    <source>
        <dbReference type="EMBL" id="SQB15528.1"/>
    </source>
</evidence>
<reference evidence="2 3" key="1">
    <citation type="submission" date="2018-06" db="EMBL/GenBank/DDBJ databases">
        <authorList>
            <consortium name="Pathogen Informatics"/>
            <person name="Doyle S."/>
        </authorList>
    </citation>
    <scope>NUCLEOTIDE SEQUENCE [LARGE SCALE GENOMIC DNA]</scope>
    <source>
        <strain evidence="2 3">NCTC11224</strain>
    </source>
</reference>
<dbReference type="Proteomes" id="UP000251853">
    <property type="component" value="Unassembled WGS sequence"/>
</dbReference>
<dbReference type="InterPro" id="IPR013022">
    <property type="entry name" value="Xyl_isomerase-like_TIM-brl"/>
</dbReference>
<dbReference type="PANTHER" id="PTHR12110:SF53">
    <property type="entry name" value="BLR5974 PROTEIN"/>
    <property type="match status" value="1"/>
</dbReference>
<evidence type="ECO:0000259" key="1">
    <source>
        <dbReference type="Pfam" id="PF01261"/>
    </source>
</evidence>
<organism evidence="2 3">
    <name type="scientific">Enterocloster clostridioformis</name>
    <dbReference type="NCBI Taxonomy" id="1531"/>
    <lineage>
        <taxon>Bacteria</taxon>
        <taxon>Bacillati</taxon>
        <taxon>Bacillota</taxon>
        <taxon>Clostridia</taxon>
        <taxon>Lachnospirales</taxon>
        <taxon>Lachnospiraceae</taxon>
        <taxon>Enterocloster</taxon>
    </lineage>
</organism>
<dbReference type="GO" id="GO:0016853">
    <property type="term" value="F:isomerase activity"/>
    <property type="evidence" value="ECO:0007669"/>
    <property type="project" value="UniProtKB-KW"/>
</dbReference>
<dbReference type="InterPro" id="IPR036237">
    <property type="entry name" value="Xyl_isomerase-like_sf"/>
</dbReference>
<sequence>MRLGTSTTIAFNRPYGRKEEIPNAVKLCAEAGYKVLDMNFHDCANFPTPLLTDKWQWWVDSIADAAARYGVEFSQSHLHFYEVFSVGDDEAGEKEEIIRRCMKGSAMLGVKWAVTHAATMWNVPDLRKKSLDGNIQYFREKLEIAEALDLHIAIENLWDLNICPKRRYTSTAEELVELVDALDSERIGIAWDFEHASIMEQDQILALRMIGSRLKATHVSDHYGIQADHQIPYFGVTKWEEFLPVLKEIEYEGDFVYETHRYTQHMPDELLPGALRFSIEVGNYLLDLMDRTTLK</sequence>
<dbReference type="PANTHER" id="PTHR12110">
    <property type="entry name" value="HYDROXYPYRUVATE ISOMERASE"/>
    <property type="match status" value="1"/>
</dbReference>
<name>A0A2X2UGV9_9FIRM</name>
<dbReference type="SUPFAM" id="SSF51658">
    <property type="entry name" value="Xylose isomerase-like"/>
    <property type="match status" value="1"/>
</dbReference>
<feature type="domain" description="Xylose isomerase-like TIM barrel" evidence="1">
    <location>
        <begin position="25"/>
        <end position="271"/>
    </location>
</feature>
<gene>
    <name evidence="2" type="ORF">NCTC11224_04599</name>
</gene>